<sequence>MFMHFEQNAIKVLNFNLNSPDLNQIENMWWIVKTKVFKNGPFGSKEELQKQFKLKWKKMQINMHKLNKINAKENTRTKKPIISKDKANSSQKPSYLHNVQTLQNNIEFYKKNFFLTKN</sequence>
<proteinExistence type="predicted"/>
<organism evidence="2 3">
    <name type="scientific">Reticulomyxa filosa</name>
    <dbReference type="NCBI Taxonomy" id="46433"/>
    <lineage>
        <taxon>Eukaryota</taxon>
        <taxon>Sar</taxon>
        <taxon>Rhizaria</taxon>
        <taxon>Retaria</taxon>
        <taxon>Foraminifera</taxon>
        <taxon>Monothalamids</taxon>
        <taxon>Reticulomyxidae</taxon>
        <taxon>Reticulomyxa</taxon>
    </lineage>
</organism>
<name>X6MY33_RETFI</name>
<dbReference type="GO" id="GO:0003676">
    <property type="term" value="F:nucleic acid binding"/>
    <property type="evidence" value="ECO:0007669"/>
    <property type="project" value="InterPro"/>
</dbReference>
<gene>
    <name evidence="2" type="ORF">RFI_19302</name>
</gene>
<evidence type="ECO:0000256" key="1">
    <source>
        <dbReference type="SAM" id="MobiDB-lite"/>
    </source>
</evidence>
<reference evidence="2 3" key="1">
    <citation type="journal article" date="2013" name="Curr. Biol.">
        <title>The Genome of the Foraminiferan Reticulomyxa filosa.</title>
        <authorList>
            <person name="Glockner G."/>
            <person name="Hulsmann N."/>
            <person name="Schleicher M."/>
            <person name="Noegel A.A."/>
            <person name="Eichinger L."/>
            <person name="Gallinger C."/>
            <person name="Pawlowski J."/>
            <person name="Sierra R."/>
            <person name="Euteneuer U."/>
            <person name="Pillet L."/>
            <person name="Moustafa A."/>
            <person name="Platzer M."/>
            <person name="Groth M."/>
            <person name="Szafranski K."/>
            <person name="Schliwa M."/>
        </authorList>
    </citation>
    <scope>NUCLEOTIDE SEQUENCE [LARGE SCALE GENOMIC DNA]</scope>
</reference>
<dbReference type="Gene3D" id="3.30.420.10">
    <property type="entry name" value="Ribonuclease H-like superfamily/Ribonuclease H"/>
    <property type="match status" value="1"/>
</dbReference>
<feature type="region of interest" description="Disordered" evidence="1">
    <location>
        <begin position="67"/>
        <end position="94"/>
    </location>
</feature>
<comment type="caution">
    <text evidence="2">The sequence shown here is derived from an EMBL/GenBank/DDBJ whole genome shotgun (WGS) entry which is preliminary data.</text>
</comment>
<dbReference type="Proteomes" id="UP000023152">
    <property type="component" value="Unassembled WGS sequence"/>
</dbReference>
<dbReference type="InterPro" id="IPR036397">
    <property type="entry name" value="RNaseH_sf"/>
</dbReference>
<evidence type="ECO:0000313" key="3">
    <source>
        <dbReference type="Proteomes" id="UP000023152"/>
    </source>
</evidence>
<feature type="compositionally biased region" description="Basic and acidic residues" evidence="1">
    <location>
        <begin position="70"/>
        <end position="87"/>
    </location>
</feature>
<dbReference type="AlphaFoldDB" id="X6MY33"/>
<accession>X6MY33</accession>
<evidence type="ECO:0008006" key="4">
    <source>
        <dbReference type="Google" id="ProtNLM"/>
    </source>
</evidence>
<protein>
    <recommendedName>
        <fullName evidence="4">Tc1-like transposase DDE domain-containing protein</fullName>
    </recommendedName>
</protein>
<dbReference type="EMBL" id="ASPP01015664">
    <property type="protein sequence ID" value="ETO17990.1"/>
    <property type="molecule type" value="Genomic_DNA"/>
</dbReference>
<keyword evidence="3" id="KW-1185">Reference proteome</keyword>
<evidence type="ECO:0000313" key="2">
    <source>
        <dbReference type="EMBL" id="ETO17990.1"/>
    </source>
</evidence>
<dbReference type="OrthoDB" id="2417635at2759"/>